<feature type="domain" description="EamA" evidence="6">
    <location>
        <begin position="6"/>
        <end position="132"/>
    </location>
</feature>
<proteinExistence type="predicted"/>
<keyword evidence="3 5" id="KW-1133">Transmembrane helix</keyword>
<name>A0ABW3JTM7_9FLAO</name>
<dbReference type="InterPro" id="IPR000620">
    <property type="entry name" value="EamA_dom"/>
</dbReference>
<sequence length="280" mass="31483">MQYKPVLYMLVSAISFAFMNALVKHLTNFSVYQVVFFRSIGTLVFTSVFIAKNNISFLGNNKKLLIARAFLGVVSITCFFESLKYLPVGTSVSLRYTSPIFAAIFALFLLKEKIKLIQWLLFLLAFLGVLIIKQFGGGLHEIGLLLIIISAITLGFIFVLIRKMGSTENPLVIINYFMLFAFIFGGIMSVSNWQNPTSNELILLLSLGVLGYIGQYYMTKAFQANETNIIAPLKYLEVIVVIIIGAAWFNEIYNVWSLLGVLLIISSLSFNIYVKSKKQK</sequence>
<evidence type="ECO:0000256" key="1">
    <source>
        <dbReference type="ARBA" id="ARBA00004141"/>
    </source>
</evidence>
<dbReference type="Pfam" id="PF00892">
    <property type="entry name" value="EamA"/>
    <property type="match status" value="2"/>
</dbReference>
<evidence type="ECO:0000256" key="3">
    <source>
        <dbReference type="ARBA" id="ARBA00022989"/>
    </source>
</evidence>
<comment type="subcellular location">
    <subcellularLocation>
        <location evidence="1">Membrane</location>
        <topology evidence="1">Multi-pass membrane protein</topology>
    </subcellularLocation>
</comment>
<protein>
    <submittedName>
        <fullName evidence="7">DMT family transporter</fullName>
    </submittedName>
</protein>
<evidence type="ECO:0000256" key="2">
    <source>
        <dbReference type="ARBA" id="ARBA00022692"/>
    </source>
</evidence>
<accession>A0ABW3JTM7</accession>
<evidence type="ECO:0000256" key="5">
    <source>
        <dbReference type="SAM" id="Phobius"/>
    </source>
</evidence>
<gene>
    <name evidence="7" type="ORF">ACFQ1U_10980</name>
</gene>
<reference evidence="8" key="1">
    <citation type="journal article" date="2019" name="Int. J. Syst. Evol. Microbiol.">
        <title>The Global Catalogue of Microorganisms (GCM) 10K type strain sequencing project: providing services to taxonomists for standard genome sequencing and annotation.</title>
        <authorList>
            <consortium name="The Broad Institute Genomics Platform"/>
            <consortium name="The Broad Institute Genome Sequencing Center for Infectious Disease"/>
            <person name="Wu L."/>
            <person name="Ma J."/>
        </authorList>
    </citation>
    <scope>NUCLEOTIDE SEQUENCE [LARGE SCALE GENOMIC DNA]</scope>
    <source>
        <strain evidence="8">CCUG 60527</strain>
    </source>
</reference>
<feature type="transmembrane region" description="Helical" evidence="5">
    <location>
        <begin position="173"/>
        <end position="195"/>
    </location>
</feature>
<feature type="transmembrane region" description="Helical" evidence="5">
    <location>
        <begin position="117"/>
        <end position="136"/>
    </location>
</feature>
<keyword evidence="2 5" id="KW-0812">Transmembrane</keyword>
<keyword evidence="4 5" id="KW-0472">Membrane</keyword>
<evidence type="ECO:0000313" key="7">
    <source>
        <dbReference type="EMBL" id="MFD0993729.1"/>
    </source>
</evidence>
<feature type="transmembrane region" description="Helical" evidence="5">
    <location>
        <begin position="201"/>
        <end position="218"/>
    </location>
</feature>
<evidence type="ECO:0000313" key="8">
    <source>
        <dbReference type="Proteomes" id="UP001597062"/>
    </source>
</evidence>
<dbReference type="Proteomes" id="UP001597062">
    <property type="component" value="Unassembled WGS sequence"/>
</dbReference>
<feature type="transmembrane region" description="Helical" evidence="5">
    <location>
        <begin position="92"/>
        <end position="110"/>
    </location>
</feature>
<feature type="transmembrane region" description="Helical" evidence="5">
    <location>
        <begin position="230"/>
        <end position="249"/>
    </location>
</feature>
<feature type="transmembrane region" description="Helical" evidence="5">
    <location>
        <begin position="142"/>
        <end position="161"/>
    </location>
</feature>
<dbReference type="Gene3D" id="1.10.3730.20">
    <property type="match status" value="1"/>
</dbReference>
<dbReference type="EMBL" id="JBHTJR010000051">
    <property type="protein sequence ID" value="MFD0993729.1"/>
    <property type="molecule type" value="Genomic_DNA"/>
</dbReference>
<feature type="transmembrane region" description="Helical" evidence="5">
    <location>
        <begin position="29"/>
        <end position="52"/>
    </location>
</feature>
<dbReference type="InterPro" id="IPR037185">
    <property type="entry name" value="EmrE-like"/>
</dbReference>
<organism evidence="7 8">
    <name type="scientific">Tenacibaculum geojense</name>
    <dbReference type="NCBI Taxonomy" id="915352"/>
    <lineage>
        <taxon>Bacteria</taxon>
        <taxon>Pseudomonadati</taxon>
        <taxon>Bacteroidota</taxon>
        <taxon>Flavobacteriia</taxon>
        <taxon>Flavobacteriales</taxon>
        <taxon>Flavobacteriaceae</taxon>
        <taxon>Tenacibaculum</taxon>
    </lineage>
</organism>
<keyword evidence="8" id="KW-1185">Reference proteome</keyword>
<feature type="transmembrane region" description="Helical" evidence="5">
    <location>
        <begin position="64"/>
        <end position="86"/>
    </location>
</feature>
<feature type="domain" description="EamA" evidence="6">
    <location>
        <begin position="142"/>
        <end position="270"/>
    </location>
</feature>
<dbReference type="RefSeq" id="WP_386108845.1">
    <property type="nucleotide sequence ID" value="NZ_JBHTJR010000051.1"/>
</dbReference>
<feature type="transmembrane region" description="Helical" evidence="5">
    <location>
        <begin position="7"/>
        <end position="23"/>
    </location>
</feature>
<comment type="caution">
    <text evidence="7">The sequence shown here is derived from an EMBL/GenBank/DDBJ whole genome shotgun (WGS) entry which is preliminary data.</text>
</comment>
<evidence type="ECO:0000256" key="4">
    <source>
        <dbReference type="ARBA" id="ARBA00023136"/>
    </source>
</evidence>
<dbReference type="SUPFAM" id="SSF103481">
    <property type="entry name" value="Multidrug resistance efflux transporter EmrE"/>
    <property type="match status" value="2"/>
</dbReference>
<evidence type="ECO:0000259" key="6">
    <source>
        <dbReference type="Pfam" id="PF00892"/>
    </source>
</evidence>
<feature type="transmembrane region" description="Helical" evidence="5">
    <location>
        <begin position="255"/>
        <end position="274"/>
    </location>
</feature>
<dbReference type="PANTHER" id="PTHR22911:SF6">
    <property type="entry name" value="SOLUTE CARRIER FAMILY 35 MEMBER G1"/>
    <property type="match status" value="1"/>
</dbReference>
<dbReference type="PANTHER" id="PTHR22911">
    <property type="entry name" value="ACYL-MALONYL CONDENSING ENZYME-RELATED"/>
    <property type="match status" value="1"/>
</dbReference>